<feature type="domain" description="Teneurin-like YD-shell" evidence="3">
    <location>
        <begin position="89"/>
        <end position="336"/>
    </location>
</feature>
<reference evidence="5 6" key="1">
    <citation type="submission" date="2018-07" db="EMBL/GenBank/DDBJ databases">
        <title>Freshwater and sediment microbial communities from various areas in North America, analyzing microbe dynamics in response to fracking.</title>
        <authorList>
            <person name="Lamendella R."/>
        </authorList>
    </citation>
    <scope>NUCLEOTIDE SEQUENCE [LARGE SCALE GENOMIC DNA]</scope>
    <source>
        <strain evidence="5 6">114E</strain>
        <strain evidence="4 7">114E_o</strain>
    </source>
</reference>
<dbReference type="Proteomes" id="UP000253065">
    <property type="component" value="Unassembled WGS sequence"/>
</dbReference>
<keyword evidence="1" id="KW-0677">Repeat</keyword>
<protein>
    <submittedName>
        <fullName evidence="5">RHS repeat-associated protein</fullName>
    </submittedName>
</protein>
<organism evidence="5 6">
    <name type="scientific">Marinobacter nauticus</name>
    <name type="common">Marinobacter hydrocarbonoclasticus</name>
    <name type="synonym">Marinobacter aquaeolei</name>
    <dbReference type="NCBI Taxonomy" id="2743"/>
    <lineage>
        <taxon>Bacteria</taxon>
        <taxon>Pseudomonadati</taxon>
        <taxon>Pseudomonadota</taxon>
        <taxon>Gammaproteobacteria</taxon>
        <taxon>Pseudomonadales</taxon>
        <taxon>Marinobacteraceae</taxon>
        <taxon>Marinobacter</taxon>
    </lineage>
</organism>
<dbReference type="PANTHER" id="PTHR32305:SF15">
    <property type="entry name" value="PROTEIN RHSA-RELATED"/>
    <property type="match status" value="1"/>
</dbReference>
<evidence type="ECO:0000313" key="7">
    <source>
        <dbReference type="Proteomes" id="UP000253065"/>
    </source>
</evidence>
<dbReference type="Gene3D" id="1.10.132.110">
    <property type="entry name" value="Serum amyloid A protein"/>
    <property type="match status" value="1"/>
</dbReference>
<dbReference type="InterPro" id="IPR000096">
    <property type="entry name" value="Serum_amyloid_A"/>
</dbReference>
<dbReference type="RefSeq" id="WP_113879450.1">
    <property type="nucleotide sequence ID" value="NZ_QNSA01000003.1"/>
</dbReference>
<dbReference type="GO" id="GO:0005576">
    <property type="term" value="C:extracellular region"/>
    <property type="evidence" value="ECO:0007669"/>
    <property type="project" value="InterPro"/>
</dbReference>
<feature type="region of interest" description="Disordered" evidence="2">
    <location>
        <begin position="438"/>
        <end position="460"/>
    </location>
</feature>
<dbReference type="InterPro" id="IPR031325">
    <property type="entry name" value="RHS_repeat"/>
</dbReference>
<dbReference type="Pfam" id="PF00277">
    <property type="entry name" value="SAA"/>
    <property type="match status" value="1"/>
</dbReference>
<dbReference type="InterPro" id="IPR056823">
    <property type="entry name" value="TEN-like_YD-shell"/>
</dbReference>
<dbReference type="Pfam" id="PF05593">
    <property type="entry name" value="RHS_repeat"/>
    <property type="match status" value="1"/>
</dbReference>
<dbReference type="PANTHER" id="PTHR32305">
    <property type="match status" value="1"/>
</dbReference>
<dbReference type="Proteomes" id="UP000252795">
    <property type="component" value="Unassembled WGS sequence"/>
</dbReference>
<dbReference type="Pfam" id="PF25023">
    <property type="entry name" value="TEN_YD-shell"/>
    <property type="match status" value="1"/>
</dbReference>
<evidence type="ECO:0000313" key="4">
    <source>
        <dbReference type="EMBL" id="RBP75695.1"/>
    </source>
</evidence>
<dbReference type="InterPro" id="IPR050708">
    <property type="entry name" value="T6SS_VgrG/RHS"/>
</dbReference>
<sequence>MAVAGEAQDLTRNDRGQITALNTPAGSYSFTYDNAGQMTGMNYPGGNASMAYNAAGQISNEQFGDSLGTQFSYGYDSNGRLDQRQGEGADWQYGYDAANRLTSANHGADDYGYQYDPNGNRLEGGQQYDEFNKLLSSQSTDYDHDANGNRIRQTDLETGDVTEYGYDALNRLTSAKFYPEGADTPAWNASYQYDAFNRRTGKTVSGAIVEDTEYLWFGSRLVAEYDSGASTPAKRYRYTENSFAPVSYSEGNNDFAVHSDYLDTPKALTNTSGNVVWNTVLSPYGDTTENTDPDGDGQAIAFNLRFPGQYHDRETGLYYNWNRTYDPESGRYLQSDPISVAGGLNSYLYGNASPTIYSDPLGLYPGQDVVEFFQDAFGADKDFYDNYTDMRDANTIGADKYFHCKANCQAASRGLGGVVESQLLSELRELTDQYIKGDSPQACDADRRANDTGRQAGANNPNVDCRAACSQYRPNGLSPQY</sequence>
<evidence type="ECO:0000256" key="1">
    <source>
        <dbReference type="ARBA" id="ARBA00022737"/>
    </source>
</evidence>
<evidence type="ECO:0000256" key="2">
    <source>
        <dbReference type="SAM" id="MobiDB-lite"/>
    </source>
</evidence>
<dbReference type="EMBL" id="QNSA01000003">
    <property type="protein sequence ID" value="RBP75695.1"/>
    <property type="molecule type" value="Genomic_DNA"/>
</dbReference>
<dbReference type="AlphaFoldDB" id="A0A368VA16"/>
<dbReference type="NCBIfam" id="TIGR03696">
    <property type="entry name" value="Rhs_assc_core"/>
    <property type="match status" value="1"/>
</dbReference>
<dbReference type="NCBIfam" id="TIGR01643">
    <property type="entry name" value="YD_repeat_2x"/>
    <property type="match status" value="1"/>
</dbReference>
<dbReference type="InterPro" id="IPR022385">
    <property type="entry name" value="Rhs_assc_core"/>
</dbReference>
<proteinExistence type="predicted"/>
<evidence type="ECO:0000313" key="5">
    <source>
        <dbReference type="EMBL" id="RCW36504.1"/>
    </source>
</evidence>
<dbReference type="SMART" id="SM00197">
    <property type="entry name" value="SAA"/>
    <property type="match status" value="1"/>
</dbReference>
<dbReference type="EMBL" id="QPJB01000003">
    <property type="protein sequence ID" value="RCW36504.1"/>
    <property type="molecule type" value="Genomic_DNA"/>
</dbReference>
<name>A0A368VA16_MARNT</name>
<comment type="caution">
    <text evidence="5">The sequence shown here is derived from an EMBL/GenBank/DDBJ whole genome shotgun (WGS) entry which is preliminary data.</text>
</comment>
<feature type="region of interest" description="Disordered" evidence="2">
    <location>
        <begin position="1"/>
        <end position="23"/>
    </location>
</feature>
<evidence type="ECO:0000313" key="6">
    <source>
        <dbReference type="Proteomes" id="UP000252795"/>
    </source>
</evidence>
<dbReference type="PRINTS" id="PR00306">
    <property type="entry name" value="SERUMAMYLOID"/>
</dbReference>
<accession>A0A368VA16</accession>
<dbReference type="Gene3D" id="2.180.10.10">
    <property type="entry name" value="RHS repeat-associated core"/>
    <property type="match status" value="1"/>
</dbReference>
<gene>
    <name evidence="5" type="ORF">DET51_103297</name>
    <name evidence="4" type="ORF">DET64_103297</name>
</gene>
<evidence type="ECO:0000259" key="3">
    <source>
        <dbReference type="Pfam" id="PF25023"/>
    </source>
</evidence>
<keyword evidence="7" id="KW-1185">Reference proteome</keyword>
<dbReference type="InterPro" id="IPR006530">
    <property type="entry name" value="YD"/>
</dbReference>